<proteinExistence type="predicted"/>
<accession>A0A8H6Y2Q4</accession>
<dbReference type="OrthoDB" id="3266391at2759"/>
<reference evidence="1" key="1">
    <citation type="submission" date="2020-05" db="EMBL/GenBank/DDBJ databases">
        <title>Mycena genomes resolve the evolution of fungal bioluminescence.</title>
        <authorList>
            <person name="Tsai I.J."/>
        </authorList>
    </citation>
    <scope>NUCLEOTIDE SEQUENCE</scope>
    <source>
        <strain evidence="1">160909Yilan</strain>
    </source>
</reference>
<evidence type="ECO:0000313" key="1">
    <source>
        <dbReference type="EMBL" id="KAF7350916.1"/>
    </source>
</evidence>
<sequence>MRWFRLPPRVKLKPLSAPNQTPSSRSTDSTFSDVTWISLCALRDSADAFPPLKSAVSGVVALWEIAKRAKSSKTDGRDIALRAKEIVDVIADAVPDGSDIPPPMLQSIVRFTVTLEEIRIRMTAIALTKGFSRLTHLRQNEETVRGIKARLDHEYQIFLTASALRLELQQQRIAAEQAQQQLRTQSDIQKGFCGNR</sequence>
<comment type="caution">
    <text evidence="1">The sequence shown here is derived from an EMBL/GenBank/DDBJ whole genome shotgun (WGS) entry which is preliminary data.</text>
</comment>
<dbReference type="Proteomes" id="UP000623467">
    <property type="component" value="Unassembled WGS sequence"/>
</dbReference>
<name>A0A8H6Y2Q4_9AGAR</name>
<protein>
    <submittedName>
        <fullName evidence="1">Uncharacterized protein</fullName>
    </submittedName>
</protein>
<dbReference type="GO" id="GO:0007166">
    <property type="term" value="P:cell surface receptor signaling pathway"/>
    <property type="evidence" value="ECO:0007669"/>
    <property type="project" value="InterPro"/>
</dbReference>
<dbReference type="CDD" id="cd21037">
    <property type="entry name" value="MLKL_NTD"/>
    <property type="match status" value="1"/>
</dbReference>
<dbReference type="EMBL" id="JACAZH010000014">
    <property type="protein sequence ID" value="KAF7350916.1"/>
    <property type="molecule type" value="Genomic_DNA"/>
</dbReference>
<gene>
    <name evidence="1" type="ORF">MSAN_01653700</name>
</gene>
<keyword evidence="2" id="KW-1185">Reference proteome</keyword>
<dbReference type="AlphaFoldDB" id="A0A8H6Y2Q4"/>
<dbReference type="InterPro" id="IPR059179">
    <property type="entry name" value="MLKL-like_MCAfunc"/>
</dbReference>
<organism evidence="1 2">
    <name type="scientific">Mycena sanguinolenta</name>
    <dbReference type="NCBI Taxonomy" id="230812"/>
    <lineage>
        <taxon>Eukaryota</taxon>
        <taxon>Fungi</taxon>
        <taxon>Dikarya</taxon>
        <taxon>Basidiomycota</taxon>
        <taxon>Agaricomycotina</taxon>
        <taxon>Agaricomycetes</taxon>
        <taxon>Agaricomycetidae</taxon>
        <taxon>Agaricales</taxon>
        <taxon>Marasmiineae</taxon>
        <taxon>Mycenaceae</taxon>
        <taxon>Mycena</taxon>
    </lineage>
</organism>
<dbReference type="Gene3D" id="1.20.930.20">
    <property type="entry name" value="Adaptor protein Cbl, N-terminal domain"/>
    <property type="match status" value="1"/>
</dbReference>
<evidence type="ECO:0000313" key="2">
    <source>
        <dbReference type="Proteomes" id="UP000623467"/>
    </source>
</evidence>
<dbReference type="InterPro" id="IPR036537">
    <property type="entry name" value="Adaptor_Cbl_N_dom_sf"/>
</dbReference>